<gene>
    <name evidence="2" type="ORF">H9895_03390</name>
</gene>
<name>A0A9D1PMJ7_9BACI</name>
<dbReference type="InterPro" id="IPR009574">
    <property type="entry name" value="DUF1189"/>
</dbReference>
<evidence type="ECO:0000313" key="2">
    <source>
        <dbReference type="EMBL" id="HIV74108.1"/>
    </source>
</evidence>
<reference evidence="2" key="2">
    <citation type="submission" date="2021-04" db="EMBL/GenBank/DDBJ databases">
        <authorList>
            <person name="Gilroy R."/>
        </authorList>
    </citation>
    <scope>NUCLEOTIDE SEQUENCE</scope>
    <source>
        <strain evidence="2">CHK169-2315</strain>
    </source>
</reference>
<evidence type="ECO:0000256" key="1">
    <source>
        <dbReference type="SAM" id="Phobius"/>
    </source>
</evidence>
<feature type="transmembrane region" description="Helical" evidence="1">
    <location>
        <begin position="26"/>
        <end position="47"/>
    </location>
</feature>
<comment type="caution">
    <text evidence="2">The sequence shown here is derived from an EMBL/GenBank/DDBJ whole genome shotgun (WGS) entry which is preliminary data.</text>
</comment>
<keyword evidence="1" id="KW-0812">Transmembrane</keyword>
<dbReference type="Pfam" id="PF06691">
    <property type="entry name" value="DUF1189"/>
    <property type="match status" value="1"/>
</dbReference>
<reference evidence="2" key="1">
    <citation type="journal article" date="2021" name="PeerJ">
        <title>Extensive microbial diversity within the chicken gut microbiome revealed by metagenomics and culture.</title>
        <authorList>
            <person name="Gilroy R."/>
            <person name="Ravi A."/>
            <person name="Getino M."/>
            <person name="Pursley I."/>
            <person name="Horton D.L."/>
            <person name="Alikhan N.F."/>
            <person name="Baker D."/>
            <person name="Gharbi K."/>
            <person name="Hall N."/>
            <person name="Watson M."/>
            <person name="Adriaenssens E.M."/>
            <person name="Foster-Nyarko E."/>
            <person name="Jarju S."/>
            <person name="Secka A."/>
            <person name="Antonio M."/>
            <person name="Oren A."/>
            <person name="Chaudhuri R.R."/>
            <person name="La Ragione R."/>
            <person name="Hildebrand F."/>
            <person name="Pallen M.J."/>
        </authorList>
    </citation>
    <scope>NUCLEOTIDE SEQUENCE</scope>
    <source>
        <strain evidence="2">CHK169-2315</strain>
    </source>
</reference>
<sequence>MNVFIKACNHSLKLPKKKDTFALNRIGMDITVIYLFIILAIASIPALVDQITMAEYGVQIQLFFKLIYFFIFYYLVLLVLVFTGLSLFAYIMTITARILDRKLTYAIMWKMSAFAITIPVFVFTILSFFYPLTFLFVLIALIYMTFVMIKIIMIYPKRRK</sequence>
<feature type="transmembrane region" description="Helical" evidence="1">
    <location>
        <begin position="103"/>
        <end position="126"/>
    </location>
</feature>
<keyword evidence="1" id="KW-0472">Membrane</keyword>
<dbReference type="EMBL" id="DXHX01000047">
    <property type="protein sequence ID" value="HIV74108.1"/>
    <property type="molecule type" value="Genomic_DNA"/>
</dbReference>
<dbReference type="AlphaFoldDB" id="A0A9D1PMJ7"/>
<keyword evidence="1" id="KW-1133">Transmembrane helix</keyword>
<feature type="transmembrane region" description="Helical" evidence="1">
    <location>
        <begin position="67"/>
        <end position="91"/>
    </location>
</feature>
<organism evidence="2 3">
    <name type="scientific">Candidatus Pseudogracilibacillus intestinigallinarum</name>
    <dbReference type="NCBI Taxonomy" id="2838742"/>
    <lineage>
        <taxon>Bacteria</taxon>
        <taxon>Bacillati</taxon>
        <taxon>Bacillota</taxon>
        <taxon>Bacilli</taxon>
        <taxon>Bacillales</taxon>
        <taxon>Bacillaceae</taxon>
        <taxon>Pseudogracilibacillus</taxon>
    </lineage>
</organism>
<protein>
    <submittedName>
        <fullName evidence="2">DUF1189 domain-containing protein</fullName>
    </submittedName>
</protein>
<dbReference type="Proteomes" id="UP000823937">
    <property type="component" value="Unassembled WGS sequence"/>
</dbReference>
<accession>A0A9D1PMJ7</accession>
<feature type="transmembrane region" description="Helical" evidence="1">
    <location>
        <begin position="132"/>
        <end position="155"/>
    </location>
</feature>
<proteinExistence type="predicted"/>
<evidence type="ECO:0000313" key="3">
    <source>
        <dbReference type="Proteomes" id="UP000823937"/>
    </source>
</evidence>